<feature type="binding site" evidence="7">
    <location>
        <position position="87"/>
    </location>
    <ligand>
        <name>[2Fe-2S] cluster</name>
        <dbReference type="ChEBI" id="CHEBI:190135"/>
    </ligand>
</feature>
<accession>A0A8H2M5M2</accession>
<comment type="caution">
    <text evidence="8">The sequence shown here is derived from an EMBL/GenBank/DDBJ whole genome shotgun (WGS) entry which is preliminary data.</text>
</comment>
<dbReference type="InterPro" id="IPR041921">
    <property type="entry name" value="NuoE_N"/>
</dbReference>
<dbReference type="Proteomes" id="UP000377798">
    <property type="component" value="Unassembled WGS sequence"/>
</dbReference>
<organism evidence="8 9">
    <name type="scientific">Urinicoccus massiliensis</name>
    <dbReference type="NCBI Taxonomy" id="1723382"/>
    <lineage>
        <taxon>Bacteria</taxon>
        <taxon>Bacillati</taxon>
        <taxon>Bacillota</taxon>
        <taxon>Tissierellia</taxon>
        <taxon>Tissierellales</taxon>
        <taxon>Peptoniphilaceae</taxon>
        <taxon>Urinicoccus</taxon>
    </lineage>
</organism>
<evidence type="ECO:0000256" key="6">
    <source>
        <dbReference type="ARBA" id="ARBA00034078"/>
    </source>
</evidence>
<keyword evidence="2 7" id="KW-0001">2Fe-2S</keyword>
<keyword evidence="8" id="KW-0560">Oxidoreductase</keyword>
<keyword evidence="4 7" id="KW-0408">Iron</keyword>
<evidence type="ECO:0000256" key="3">
    <source>
        <dbReference type="ARBA" id="ARBA00022723"/>
    </source>
</evidence>
<keyword evidence="5 7" id="KW-0411">Iron-sulfur</keyword>
<feature type="binding site" evidence="7">
    <location>
        <position position="128"/>
    </location>
    <ligand>
        <name>[2Fe-2S] cluster</name>
        <dbReference type="ChEBI" id="CHEBI:190135"/>
    </ligand>
</feature>
<dbReference type="Gene3D" id="1.10.10.1590">
    <property type="entry name" value="NADH-quinone oxidoreductase subunit E"/>
    <property type="match status" value="1"/>
</dbReference>
<evidence type="ECO:0000256" key="2">
    <source>
        <dbReference type="ARBA" id="ARBA00022714"/>
    </source>
</evidence>
<dbReference type="Gene3D" id="3.40.30.10">
    <property type="entry name" value="Glutaredoxin"/>
    <property type="match status" value="1"/>
</dbReference>
<dbReference type="GO" id="GO:0046872">
    <property type="term" value="F:metal ion binding"/>
    <property type="evidence" value="ECO:0007669"/>
    <property type="project" value="UniProtKB-KW"/>
</dbReference>
<proteinExistence type="inferred from homology"/>
<dbReference type="PANTHER" id="PTHR43342">
    <property type="entry name" value="NADH-QUINONE OXIDOREDUCTASE, E SUBUNIT"/>
    <property type="match status" value="1"/>
</dbReference>
<comment type="cofactor">
    <cofactor evidence="6">
        <name>[2Fe-2S] cluster</name>
        <dbReference type="ChEBI" id="CHEBI:190135"/>
    </cofactor>
</comment>
<dbReference type="SUPFAM" id="SSF52833">
    <property type="entry name" value="Thioredoxin-like"/>
    <property type="match status" value="1"/>
</dbReference>
<dbReference type="EMBL" id="CAACYI010000001">
    <property type="protein sequence ID" value="VFB16358.1"/>
    <property type="molecule type" value="Genomic_DNA"/>
</dbReference>
<dbReference type="GO" id="GO:0051537">
    <property type="term" value="F:2 iron, 2 sulfur cluster binding"/>
    <property type="evidence" value="ECO:0007669"/>
    <property type="project" value="UniProtKB-KW"/>
</dbReference>
<dbReference type="GO" id="GO:0016491">
    <property type="term" value="F:oxidoreductase activity"/>
    <property type="evidence" value="ECO:0007669"/>
    <property type="project" value="UniProtKB-KW"/>
</dbReference>
<dbReference type="InterPro" id="IPR036249">
    <property type="entry name" value="Thioredoxin-like_sf"/>
</dbReference>
<evidence type="ECO:0000256" key="4">
    <source>
        <dbReference type="ARBA" id="ARBA00023004"/>
    </source>
</evidence>
<dbReference type="RefSeq" id="WP_034438479.1">
    <property type="nucleotide sequence ID" value="NZ_CAACYI010000001.1"/>
</dbReference>
<reference evidence="8 9" key="1">
    <citation type="submission" date="2019-02" db="EMBL/GenBank/DDBJ databases">
        <authorList>
            <consortium name="Pathogen Informatics"/>
        </authorList>
    </citation>
    <scope>NUCLEOTIDE SEQUENCE [LARGE SCALE GENOMIC DNA]</scope>
    <source>
        <strain evidence="8 9">3012STDY7089603</strain>
    </source>
</reference>
<name>A0A8H2M5M2_9FIRM</name>
<dbReference type="CDD" id="cd03064">
    <property type="entry name" value="TRX_Fd_NuoE"/>
    <property type="match status" value="1"/>
</dbReference>
<evidence type="ECO:0000256" key="5">
    <source>
        <dbReference type="ARBA" id="ARBA00023014"/>
    </source>
</evidence>
<dbReference type="PROSITE" id="PS01099">
    <property type="entry name" value="COMPLEX1_24K"/>
    <property type="match status" value="1"/>
</dbReference>
<comment type="similarity">
    <text evidence="1">Belongs to the complex I 24 kDa subunit family.</text>
</comment>
<dbReference type="PANTHER" id="PTHR43342:SF2">
    <property type="entry name" value="POTENTIAL NAD-REDUCING HYDROGENASE SUBUNIT"/>
    <property type="match status" value="1"/>
</dbReference>
<dbReference type="InterPro" id="IPR002023">
    <property type="entry name" value="NuoE-like"/>
</dbReference>
<evidence type="ECO:0000313" key="8">
    <source>
        <dbReference type="EMBL" id="VFB16358.1"/>
    </source>
</evidence>
<feature type="binding site" evidence="7">
    <location>
        <position position="92"/>
    </location>
    <ligand>
        <name>[2Fe-2S] cluster</name>
        <dbReference type="ChEBI" id="CHEBI:190135"/>
    </ligand>
</feature>
<dbReference type="AlphaFoldDB" id="A0A8H2M5M2"/>
<protein>
    <submittedName>
        <fullName evidence="8">NADH-quinone oxidoreductase subunit 2</fullName>
        <ecNumber evidence="8">1.6.99.5</ecNumber>
    </submittedName>
</protein>
<evidence type="ECO:0000256" key="1">
    <source>
        <dbReference type="ARBA" id="ARBA00010643"/>
    </source>
</evidence>
<sequence length="169" mass="19319">MSDLDMSILEKKKLDMLDAYIDTFEDKQLNIITILHYAQSVFEYLPKELQLHIARKIDMPAVKINGIVSFYSFFSEKQVTKYIVDVCRGTACFVKGSQNLYDIFSERLKVNEEGISEDGLFTLNSIRCLGACGLGPVVKINDKIFSHVTNDMVDDIIVEYREKEKADES</sequence>
<evidence type="ECO:0000256" key="7">
    <source>
        <dbReference type="PIRSR" id="PIRSR000216-1"/>
    </source>
</evidence>
<dbReference type="PIRSF" id="PIRSF000216">
    <property type="entry name" value="NADH_DH_24kDa"/>
    <property type="match status" value="1"/>
</dbReference>
<evidence type="ECO:0000313" key="9">
    <source>
        <dbReference type="Proteomes" id="UP000377798"/>
    </source>
</evidence>
<dbReference type="InterPro" id="IPR028431">
    <property type="entry name" value="NADP_DH_HndA-like"/>
</dbReference>
<comment type="cofactor">
    <cofactor evidence="7">
        <name>[2Fe-2S] cluster</name>
        <dbReference type="ChEBI" id="CHEBI:190135"/>
    </cofactor>
    <text evidence="7">Binds 1 [2Fe-2S] cluster.</text>
</comment>
<dbReference type="InterPro" id="IPR042128">
    <property type="entry name" value="NuoE_dom"/>
</dbReference>
<gene>
    <name evidence="8" type="primary">nqo2</name>
    <name evidence="8" type="ORF">NCTC13150_00880</name>
</gene>
<dbReference type="EC" id="1.6.99.5" evidence="8"/>
<keyword evidence="9" id="KW-1185">Reference proteome</keyword>
<dbReference type="Pfam" id="PF01257">
    <property type="entry name" value="2Fe-2S_thioredx"/>
    <property type="match status" value="1"/>
</dbReference>
<keyword evidence="3 7" id="KW-0479">Metal-binding</keyword>
<feature type="binding site" evidence="7">
    <location>
        <position position="132"/>
    </location>
    <ligand>
        <name>[2Fe-2S] cluster</name>
        <dbReference type="ChEBI" id="CHEBI:190135"/>
    </ligand>
</feature>